<dbReference type="AlphaFoldDB" id="A0A336M3B2"/>
<dbReference type="SUPFAM" id="SSF53383">
    <property type="entry name" value="PLP-dependent transferases"/>
    <property type="match status" value="1"/>
</dbReference>
<proteinExistence type="inferred from homology"/>
<dbReference type="GO" id="GO:0030170">
    <property type="term" value="F:pyridoxal phosphate binding"/>
    <property type="evidence" value="ECO:0007669"/>
    <property type="project" value="InterPro"/>
</dbReference>
<dbReference type="InterPro" id="IPR005814">
    <property type="entry name" value="Aminotrans_3"/>
</dbReference>
<evidence type="ECO:0000256" key="10">
    <source>
        <dbReference type="ARBA" id="ARBA00030857"/>
    </source>
</evidence>
<dbReference type="GO" id="GO:0009450">
    <property type="term" value="P:gamma-aminobutyric acid catabolic process"/>
    <property type="evidence" value="ECO:0007669"/>
    <property type="project" value="TreeGrafter"/>
</dbReference>
<dbReference type="GO" id="GO:0005739">
    <property type="term" value="C:mitochondrion"/>
    <property type="evidence" value="ECO:0007669"/>
    <property type="project" value="TreeGrafter"/>
</dbReference>
<dbReference type="FunFam" id="3.40.640.10:FF:000029">
    <property type="entry name" value="4-aminobutyrate aminotransferase, mitochondrial"/>
    <property type="match status" value="1"/>
</dbReference>
<reference evidence="13" key="1">
    <citation type="submission" date="2018-07" db="EMBL/GenBank/DDBJ databases">
        <authorList>
            <person name="Quirk P.G."/>
            <person name="Krulwich T.A."/>
        </authorList>
    </citation>
    <scope>NUCLEOTIDE SEQUENCE</scope>
</reference>
<dbReference type="InterPro" id="IPR015424">
    <property type="entry name" value="PyrdxlP-dep_Trfase"/>
</dbReference>
<dbReference type="EMBL" id="UFQT01000292">
    <property type="protein sequence ID" value="SSX22887.1"/>
    <property type="molecule type" value="Genomic_DNA"/>
</dbReference>
<dbReference type="Gene3D" id="3.90.1150.10">
    <property type="entry name" value="Aspartate Aminotransferase, domain 1"/>
    <property type="match status" value="1"/>
</dbReference>
<comment type="cofactor">
    <cofactor evidence="1">
        <name>pyridoxal 5'-phosphate</name>
        <dbReference type="ChEBI" id="CHEBI:597326"/>
    </cofactor>
</comment>
<evidence type="ECO:0000256" key="9">
    <source>
        <dbReference type="ARBA" id="ARBA00030204"/>
    </source>
</evidence>
<keyword evidence="6" id="KW-0808">Transferase</keyword>
<dbReference type="PANTHER" id="PTHR43206">
    <property type="entry name" value="AMINOTRANSFERASE"/>
    <property type="match status" value="1"/>
</dbReference>
<dbReference type="EC" id="2.6.1.19" evidence="4"/>
<keyword evidence="5" id="KW-0032">Aminotransferase</keyword>
<name>A0A336M3B2_CULSO</name>
<dbReference type="EC" id="2.6.1.22" evidence="3"/>
<dbReference type="VEuPathDB" id="VectorBase:CSON007778"/>
<evidence type="ECO:0000256" key="7">
    <source>
        <dbReference type="ARBA" id="ARBA00022898"/>
    </source>
</evidence>
<evidence type="ECO:0000256" key="5">
    <source>
        <dbReference type="ARBA" id="ARBA00022576"/>
    </source>
</evidence>
<evidence type="ECO:0000256" key="6">
    <source>
        <dbReference type="ARBA" id="ARBA00022679"/>
    </source>
</evidence>
<comment type="similarity">
    <text evidence="2 12">Belongs to the class-III pyridoxal-phosphate-dependent aminotransferase family.</text>
</comment>
<dbReference type="PIRSF" id="PIRSF000521">
    <property type="entry name" value="Transaminase_4ab_Lys_Orn"/>
    <property type="match status" value="1"/>
</dbReference>
<sequence length="490" mass="54607">MYSTLARVRCNGIVGRSLINQFSRNCCALPEPNGPTVKTVIPGPKTKQLVQEMSPIHNASTIQFFVDYDKSIGNYIVDVDGNCLLDIYTQISSVPLGYNHPDMLQVFKDDHNLKSLVNRPALGILPGSDWPAKLQSTLMSVAPKGLDMVTTMMCGSCSNENAYKAICMWYQKNRKGTSDFTQEEMESCMKNLPPGSPDLSILSFQGGFHGRTFGALTTTHSKYVHKIDVPSFDWPFASFPVYKYPLEENVAHNQAEDKKCLAEVEDLIEKYAKKGKPVAGIVVEPIQSEGGDNEASPEFFQELQRIAKRHKAALLIDEVQTGGGPTGKFWCHEHFNLDSPPDVVTFSKKMQLGGYYHNLDLRPAQGYRIFNTWMGDPGKLLLLEAVLNVVKRDNLLDRVNKAGAKLKSGLLAAEKEFPAILNSTRGRGTFLAVNAKDTKTRDEIVNRLRQKGIQSGGCGDIAIRFRPALIFTEKHADIFLDRFRQVLKEL</sequence>
<evidence type="ECO:0000256" key="8">
    <source>
        <dbReference type="ARBA" id="ARBA00029760"/>
    </source>
</evidence>
<dbReference type="PANTHER" id="PTHR43206:SF1">
    <property type="entry name" value="4-AMINOBUTYRATE AMINOTRANSFERASE, MITOCHONDRIAL"/>
    <property type="match status" value="1"/>
</dbReference>
<evidence type="ECO:0000256" key="1">
    <source>
        <dbReference type="ARBA" id="ARBA00001933"/>
    </source>
</evidence>
<dbReference type="InterPro" id="IPR004631">
    <property type="entry name" value="4NH2But_aminotransferase_euk"/>
</dbReference>
<evidence type="ECO:0000256" key="11">
    <source>
        <dbReference type="ARBA" id="ARBA00031787"/>
    </source>
</evidence>
<dbReference type="InterPro" id="IPR015422">
    <property type="entry name" value="PyrdxlP-dep_Trfase_small"/>
</dbReference>
<evidence type="ECO:0000256" key="2">
    <source>
        <dbReference type="ARBA" id="ARBA00008954"/>
    </source>
</evidence>
<evidence type="ECO:0000256" key="3">
    <source>
        <dbReference type="ARBA" id="ARBA00012876"/>
    </source>
</evidence>
<keyword evidence="7 12" id="KW-0663">Pyridoxal phosphate</keyword>
<organism evidence="13">
    <name type="scientific">Culicoides sonorensis</name>
    <name type="common">Biting midge</name>
    <dbReference type="NCBI Taxonomy" id="179676"/>
    <lineage>
        <taxon>Eukaryota</taxon>
        <taxon>Metazoa</taxon>
        <taxon>Ecdysozoa</taxon>
        <taxon>Arthropoda</taxon>
        <taxon>Hexapoda</taxon>
        <taxon>Insecta</taxon>
        <taxon>Pterygota</taxon>
        <taxon>Neoptera</taxon>
        <taxon>Endopterygota</taxon>
        <taxon>Diptera</taxon>
        <taxon>Nematocera</taxon>
        <taxon>Chironomoidea</taxon>
        <taxon>Ceratopogonidae</taxon>
        <taxon>Ceratopogoninae</taxon>
        <taxon>Culicoides</taxon>
        <taxon>Monoculicoides</taxon>
    </lineage>
</organism>
<protein>
    <recommendedName>
        <fullName evidence="10">(S)-3-amino-2-methylpropionate transaminase</fullName>
        <ecNumber evidence="4">2.6.1.19</ecNumber>
        <ecNumber evidence="3">2.6.1.22</ecNumber>
    </recommendedName>
    <alternativeName>
        <fullName evidence="11">GABA aminotransferase</fullName>
    </alternativeName>
    <alternativeName>
        <fullName evidence="9">Gamma-amino-N-butyrate transaminase</fullName>
    </alternativeName>
    <alternativeName>
        <fullName evidence="8">L-AIBAT</fullName>
    </alternativeName>
</protein>
<dbReference type="OMA" id="GLMCAFD"/>
<evidence type="ECO:0000313" key="13">
    <source>
        <dbReference type="EMBL" id="SSX22887.1"/>
    </source>
</evidence>
<dbReference type="Gene3D" id="3.40.640.10">
    <property type="entry name" value="Type I PLP-dependent aspartate aminotransferase-like (Major domain)"/>
    <property type="match status" value="1"/>
</dbReference>
<dbReference type="InterPro" id="IPR015421">
    <property type="entry name" value="PyrdxlP-dep_Trfase_major"/>
</dbReference>
<dbReference type="GO" id="GO:0034386">
    <property type="term" value="F:4-aminobutyrate:2-oxoglutarate transaminase activity"/>
    <property type="evidence" value="ECO:0007669"/>
    <property type="project" value="UniProtKB-EC"/>
</dbReference>
<dbReference type="NCBIfam" id="TIGR00699">
    <property type="entry name" value="GABAtrns_euk"/>
    <property type="match status" value="1"/>
</dbReference>
<evidence type="ECO:0000256" key="12">
    <source>
        <dbReference type="RuleBase" id="RU003560"/>
    </source>
</evidence>
<evidence type="ECO:0000256" key="4">
    <source>
        <dbReference type="ARBA" id="ARBA00012912"/>
    </source>
</evidence>
<dbReference type="GO" id="GO:0047298">
    <property type="term" value="F:(S)-3-amino-2-methylpropionate transaminase activity"/>
    <property type="evidence" value="ECO:0007669"/>
    <property type="project" value="UniProtKB-EC"/>
</dbReference>
<gene>
    <name evidence="13" type="primary">CSON007778</name>
</gene>
<dbReference type="CDD" id="cd00610">
    <property type="entry name" value="OAT_like"/>
    <property type="match status" value="1"/>
</dbReference>
<accession>A0A336M3B2</accession>
<dbReference type="Pfam" id="PF00202">
    <property type="entry name" value="Aminotran_3"/>
    <property type="match status" value="1"/>
</dbReference>